<dbReference type="Pfam" id="PF02892">
    <property type="entry name" value="zf-BED"/>
    <property type="match status" value="1"/>
</dbReference>
<evidence type="ECO:0000256" key="7">
    <source>
        <dbReference type="ARBA" id="ARBA00023163"/>
    </source>
</evidence>
<keyword evidence="8" id="KW-0539">Nucleus</keyword>
<evidence type="ECO:0000256" key="3">
    <source>
        <dbReference type="ARBA" id="ARBA00022771"/>
    </source>
</evidence>
<keyword evidence="6" id="KW-0238">DNA-binding</keyword>
<gene>
    <name evidence="12" type="ORF">ACEWY4_020644</name>
</gene>
<dbReference type="EMBL" id="JBHFQA010000018">
    <property type="protein sequence ID" value="KAL2082871.1"/>
    <property type="molecule type" value="Genomic_DNA"/>
</dbReference>
<dbReference type="GO" id="GO:0008270">
    <property type="term" value="F:zinc ion binding"/>
    <property type="evidence" value="ECO:0007669"/>
    <property type="project" value="UniProtKB-KW"/>
</dbReference>
<dbReference type="InterPro" id="IPR008906">
    <property type="entry name" value="HATC_C_dom"/>
</dbReference>
<dbReference type="AlphaFoldDB" id="A0ABD1J6R1"/>
<comment type="caution">
    <text evidence="12">The sequence shown here is derived from an EMBL/GenBank/DDBJ whole genome shotgun (WGS) entry which is preliminary data.</text>
</comment>
<evidence type="ECO:0000313" key="12">
    <source>
        <dbReference type="EMBL" id="KAL2082871.1"/>
    </source>
</evidence>
<dbReference type="InterPro" id="IPR052035">
    <property type="entry name" value="ZnF_BED_domain_contain"/>
</dbReference>
<dbReference type="InterPro" id="IPR036236">
    <property type="entry name" value="Znf_C2H2_sf"/>
</dbReference>
<feature type="domain" description="BED-type" evidence="11">
    <location>
        <begin position="12"/>
        <end position="70"/>
    </location>
</feature>
<accession>A0ABD1J6R1</accession>
<dbReference type="PANTHER" id="PTHR46481:SF4">
    <property type="entry name" value="ZINC FINGER BED DOMAIN-CONTAINING PROTEIN 4"/>
    <property type="match status" value="1"/>
</dbReference>
<evidence type="ECO:0000256" key="6">
    <source>
        <dbReference type="ARBA" id="ARBA00023125"/>
    </source>
</evidence>
<dbReference type="SUPFAM" id="SSF140996">
    <property type="entry name" value="Hermes dimerisation domain"/>
    <property type="match status" value="1"/>
</dbReference>
<dbReference type="SUPFAM" id="SSF53098">
    <property type="entry name" value="Ribonuclease H-like"/>
    <property type="match status" value="1"/>
</dbReference>
<feature type="region of interest" description="Disordered" evidence="10">
    <location>
        <begin position="475"/>
        <end position="512"/>
    </location>
</feature>
<evidence type="ECO:0000256" key="2">
    <source>
        <dbReference type="ARBA" id="ARBA00022723"/>
    </source>
</evidence>
<keyword evidence="13" id="KW-1185">Reference proteome</keyword>
<dbReference type="Proteomes" id="UP001591681">
    <property type="component" value="Unassembled WGS sequence"/>
</dbReference>
<keyword evidence="4" id="KW-0862">Zinc</keyword>
<name>A0ABD1J6R1_9TELE</name>
<dbReference type="SMART" id="SM00614">
    <property type="entry name" value="ZnF_BED"/>
    <property type="match status" value="1"/>
</dbReference>
<evidence type="ECO:0000259" key="11">
    <source>
        <dbReference type="PROSITE" id="PS50808"/>
    </source>
</evidence>
<sequence>MAEATLLKSPPGLKADVWQHFGFKSYEDREELDKTKAICKLCQIEVKYSGNTTNLQNHLSRHHPDVALAKTSGANQTALEKAFGVKLPSNSPRALSITEAVGIFISKDIRPYSVVENAGFRLLMKRLEPRYVLPTRKHLSETVIPKMYAETKGNLANSLKSAVRVALTCDCWTSRNTVSYLTITSHHIDDEWKLVSNVLQTRAVEMSHTASNLAELLTEAIQEWELSDKDPAIVTDNAANMVRAVQLMGHFHMGCFAHLINLASQAGLKTPAVARLLGRVRQIVTFFHRSTSASRTLEQKQKLLQLPQHKLVVDVITRWNSSLDMLERFLEQQTAISAALLSSDVRRKESDICTLTETDITTAEDVVKCLGPMKTATLAISEDASPTLSMIAPLQSQLLIQMRCTAEDSSVIKELKTAIYNNLNSRYVHLQYSLKDNLCEASSLDPRFKTLPFLSDEARDAVFLKLTSEAACLNQSTDQQAEETTPAQQEDTFHRSADVAVPEPTQPKRPKDSSALMALLGSAYTPETSPLRKTPTENARDEVTRYREVTSIPLSQNPLLWWKVHAGEFPLLADLAKRYLCVPGTSVPSERVFSTAGDIVTAQRSCLTSQHVHQLLFLQKNFLIPDD</sequence>
<evidence type="ECO:0000256" key="9">
    <source>
        <dbReference type="PROSITE-ProRule" id="PRU00027"/>
    </source>
</evidence>
<dbReference type="PROSITE" id="PS50808">
    <property type="entry name" value="ZF_BED"/>
    <property type="match status" value="1"/>
</dbReference>
<organism evidence="12 13">
    <name type="scientific">Coilia grayii</name>
    <name type="common">Gray's grenadier anchovy</name>
    <dbReference type="NCBI Taxonomy" id="363190"/>
    <lineage>
        <taxon>Eukaryota</taxon>
        <taxon>Metazoa</taxon>
        <taxon>Chordata</taxon>
        <taxon>Craniata</taxon>
        <taxon>Vertebrata</taxon>
        <taxon>Euteleostomi</taxon>
        <taxon>Actinopterygii</taxon>
        <taxon>Neopterygii</taxon>
        <taxon>Teleostei</taxon>
        <taxon>Clupei</taxon>
        <taxon>Clupeiformes</taxon>
        <taxon>Clupeoidei</taxon>
        <taxon>Engraulidae</taxon>
        <taxon>Coilinae</taxon>
        <taxon>Coilia</taxon>
    </lineage>
</organism>
<dbReference type="InterPro" id="IPR003656">
    <property type="entry name" value="Znf_BED"/>
</dbReference>
<evidence type="ECO:0000256" key="10">
    <source>
        <dbReference type="SAM" id="MobiDB-lite"/>
    </source>
</evidence>
<evidence type="ECO:0000313" key="13">
    <source>
        <dbReference type="Proteomes" id="UP001591681"/>
    </source>
</evidence>
<evidence type="ECO:0000256" key="5">
    <source>
        <dbReference type="ARBA" id="ARBA00023015"/>
    </source>
</evidence>
<keyword evidence="5" id="KW-0805">Transcription regulation</keyword>
<proteinExistence type="predicted"/>
<evidence type="ECO:0000256" key="8">
    <source>
        <dbReference type="ARBA" id="ARBA00023242"/>
    </source>
</evidence>
<keyword evidence="7" id="KW-0804">Transcription</keyword>
<evidence type="ECO:0000256" key="4">
    <source>
        <dbReference type="ARBA" id="ARBA00022833"/>
    </source>
</evidence>
<reference evidence="12 13" key="1">
    <citation type="submission" date="2024-09" db="EMBL/GenBank/DDBJ databases">
        <title>A chromosome-level genome assembly of Gray's grenadier anchovy, Coilia grayii.</title>
        <authorList>
            <person name="Fu Z."/>
        </authorList>
    </citation>
    <scope>NUCLEOTIDE SEQUENCE [LARGE SCALE GENOMIC DNA]</scope>
    <source>
        <strain evidence="12">G4</strain>
        <tissue evidence="12">Muscle</tissue>
    </source>
</reference>
<evidence type="ECO:0000256" key="1">
    <source>
        <dbReference type="ARBA" id="ARBA00004123"/>
    </source>
</evidence>
<keyword evidence="3 9" id="KW-0863">Zinc-finger</keyword>
<feature type="compositionally biased region" description="Low complexity" evidence="10">
    <location>
        <begin position="477"/>
        <end position="490"/>
    </location>
</feature>
<dbReference type="Pfam" id="PF05699">
    <property type="entry name" value="Dimer_Tnp_hAT"/>
    <property type="match status" value="1"/>
</dbReference>
<dbReference type="GO" id="GO:0005634">
    <property type="term" value="C:nucleus"/>
    <property type="evidence" value="ECO:0007669"/>
    <property type="project" value="UniProtKB-SubCell"/>
</dbReference>
<dbReference type="GO" id="GO:0003677">
    <property type="term" value="F:DNA binding"/>
    <property type="evidence" value="ECO:0007669"/>
    <property type="project" value="UniProtKB-KW"/>
</dbReference>
<protein>
    <recommendedName>
        <fullName evidence="11">BED-type domain-containing protein</fullName>
    </recommendedName>
</protein>
<dbReference type="PANTHER" id="PTHR46481">
    <property type="entry name" value="ZINC FINGER BED DOMAIN-CONTAINING PROTEIN 4"/>
    <property type="match status" value="1"/>
</dbReference>
<keyword evidence="2" id="KW-0479">Metal-binding</keyword>
<comment type="subcellular location">
    <subcellularLocation>
        <location evidence="1">Nucleus</location>
    </subcellularLocation>
</comment>
<dbReference type="SUPFAM" id="SSF57667">
    <property type="entry name" value="beta-beta-alpha zinc fingers"/>
    <property type="match status" value="1"/>
</dbReference>
<dbReference type="InterPro" id="IPR012337">
    <property type="entry name" value="RNaseH-like_sf"/>
</dbReference>